<sequence length="85" mass="10147">MNDDRHGLFIENLLTYHFSIKFEFEELRQFRPNLHGFCEIENFNKQALIVGFGNEKKYYLVTKTPKAIFLKNVEEIITSVLQEFT</sequence>
<reference evidence="1 2" key="1">
    <citation type="journal article" date="2018" name="Sci. Rep.">
        <title>Genomic signatures of local adaptation to the degree of environmental predictability in rotifers.</title>
        <authorList>
            <person name="Franch-Gras L."/>
            <person name="Hahn C."/>
            <person name="Garcia-Roger E.M."/>
            <person name="Carmona M.J."/>
            <person name="Serra M."/>
            <person name="Gomez A."/>
        </authorList>
    </citation>
    <scope>NUCLEOTIDE SEQUENCE [LARGE SCALE GENOMIC DNA]</scope>
    <source>
        <strain evidence="1">HYR1</strain>
    </source>
</reference>
<dbReference type="Proteomes" id="UP000276133">
    <property type="component" value="Unassembled WGS sequence"/>
</dbReference>
<accession>A0A3M7S2H8</accession>
<comment type="caution">
    <text evidence="1">The sequence shown here is derived from an EMBL/GenBank/DDBJ whole genome shotgun (WGS) entry which is preliminary data.</text>
</comment>
<dbReference type="AlphaFoldDB" id="A0A3M7S2H8"/>
<name>A0A3M7S2H8_BRAPC</name>
<keyword evidence="2" id="KW-1185">Reference proteome</keyword>
<organism evidence="1 2">
    <name type="scientific">Brachionus plicatilis</name>
    <name type="common">Marine rotifer</name>
    <name type="synonym">Brachionus muelleri</name>
    <dbReference type="NCBI Taxonomy" id="10195"/>
    <lineage>
        <taxon>Eukaryota</taxon>
        <taxon>Metazoa</taxon>
        <taxon>Spiralia</taxon>
        <taxon>Gnathifera</taxon>
        <taxon>Rotifera</taxon>
        <taxon>Eurotatoria</taxon>
        <taxon>Monogononta</taxon>
        <taxon>Pseudotrocha</taxon>
        <taxon>Ploima</taxon>
        <taxon>Brachionidae</taxon>
        <taxon>Brachionus</taxon>
    </lineage>
</organism>
<gene>
    <name evidence="1" type="ORF">BpHYR1_051475</name>
</gene>
<dbReference type="EMBL" id="REGN01002142">
    <property type="protein sequence ID" value="RNA29994.1"/>
    <property type="molecule type" value="Genomic_DNA"/>
</dbReference>
<proteinExistence type="predicted"/>
<protein>
    <submittedName>
        <fullName evidence="1">Uncharacterized protein</fullName>
    </submittedName>
</protein>
<evidence type="ECO:0000313" key="1">
    <source>
        <dbReference type="EMBL" id="RNA29994.1"/>
    </source>
</evidence>
<evidence type="ECO:0000313" key="2">
    <source>
        <dbReference type="Proteomes" id="UP000276133"/>
    </source>
</evidence>